<comment type="caution">
    <text evidence="2">The sequence shown here is derived from an EMBL/GenBank/DDBJ whole genome shotgun (WGS) entry which is preliminary data.</text>
</comment>
<keyword evidence="1" id="KW-1133">Transmembrane helix</keyword>
<evidence type="ECO:0000256" key="1">
    <source>
        <dbReference type="SAM" id="Phobius"/>
    </source>
</evidence>
<gene>
    <name evidence="2" type="ORF">SDC9_48512</name>
</gene>
<accession>A0A644WFE2</accession>
<keyword evidence="1" id="KW-0472">Membrane</keyword>
<evidence type="ECO:0000313" key="2">
    <source>
        <dbReference type="EMBL" id="MPM02267.1"/>
    </source>
</evidence>
<dbReference type="EMBL" id="VSSQ01000856">
    <property type="protein sequence ID" value="MPM02267.1"/>
    <property type="molecule type" value="Genomic_DNA"/>
</dbReference>
<feature type="transmembrane region" description="Helical" evidence="1">
    <location>
        <begin position="6"/>
        <end position="33"/>
    </location>
</feature>
<protein>
    <submittedName>
        <fullName evidence="2">Uncharacterized protein</fullName>
    </submittedName>
</protein>
<proteinExistence type="predicted"/>
<name>A0A644WFE2_9ZZZZ</name>
<sequence>MKTNVIFTVLVHSILFFAYVFILIYAIMVFMVISQEFYLRFSTIKCPIEQLILRKRKPLAFSVQLKIK</sequence>
<dbReference type="AlphaFoldDB" id="A0A644WFE2"/>
<keyword evidence="1" id="KW-0812">Transmembrane</keyword>
<reference evidence="2" key="1">
    <citation type="submission" date="2019-08" db="EMBL/GenBank/DDBJ databases">
        <authorList>
            <person name="Kucharzyk K."/>
            <person name="Murdoch R.W."/>
            <person name="Higgins S."/>
            <person name="Loffler F."/>
        </authorList>
    </citation>
    <scope>NUCLEOTIDE SEQUENCE</scope>
</reference>
<organism evidence="2">
    <name type="scientific">bioreactor metagenome</name>
    <dbReference type="NCBI Taxonomy" id="1076179"/>
    <lineage>
        <taxon>unclassified sequences</taxon>
        <taxon>metagenomes</taxon>
        <taxon>ecological metagenomes</taxon>
    </lineage>
</organism>